<evidence type="ECO:0000256" key="3">
    <source>
        <dbReference type="SAM" id="SignalP"/>
    </source>
</evidence>
<dbReference type="CDD" id="cd00030">
    <property type="entry name" value="C2"/>
    <property type="match status" value="1"/>
</dbReference>
<dbReference type="GO" id="GO:0005509">
    <property type="term" value="F:calcium ion binding"/>
    <property type="evidence" value="ECO:0007669"/>
    <property type="project" value="TreeGrafter"/>
</dbReference>
<evidence type="ECO:0000256" key="1">
    <source>
        <dbReference type="ARBA" id="ARBA00022723"/>
    </source>
</evidence>
<sequence length="155" mass="17345">MIVPATIFLHSILLLLDNQLQGGVIKFKLSALNLPSKDLNGLNDPYVQIFGKDSGTPFEKLGETLVTYGTINPDWDNVFQFQFVKGIQQKWKFLVKDWDIGWNQDDVLGYVEISVDEVVSRMRKNGNGTLKSNKPITFSLSEPAGGVLVLYPVVE</sequence>
<name>A0A8J2PZL4_9HEXA</name>
<dbReference type="OrthoDB" id="67700at2759"/>
<keyword evidence="3" id="KW-0732">Signal</keyword>
<proteinExistence type="predicted"/>
<gene>
    <name evidence="5" type="ORF">AFUS01_LOCUS43872</name>
</gene>
<dbReference type="SMART" id="SM00239">
    <property type="entry name" value="C2"/>
    <property type="match status" value="1"/>
</dbReference>
<feature type="chain" id="PRO_5035308813" description="C2 domain-containing protein" evidence="3">
    <location>
        <begin position="23"/>
        <end position="155"/>
    </location>
</feature>
<keyword evidence="1" id="KW-0479">Metal-binding</keyword>
<accession>A0A8J2PZL4</accession>
<comment type="caution">
    <text evidence="5">The sequence shown here is derived from an EMBL/GenBank/DDBJ whole genome shotgun (WGS) entry which is preliminary data.</text>
</comment>
<dbReference type="EMBL" id="CAJVCH010570207">
    <property type="protein sequence ID" value="CAG7834357.1"/>
    <property type="molecule type" value="Genomic_DNA"/>
</dbReference>
<dbReference type="InterPro" id="IPR000008">
    <property type="entry name" value="C2_dom"/>
</dbReference>
<dbReference type="PANTHER" id="PTHR45911">
    <property type="entry name" value="C2 DOMAIN-CONTAINING PROTEIN"/>
    <property type="match status" value="1"/>
</dbReference>
<dbReference type="Proteomes" id="UP000708208">
    <property type="component" value="Unassembled WGS sequence"/>
</dbReference>
<evidence type="ECO:0000313" key="6">
    <source>
        <dbReference type="Proteomes" id="UP000708208"/>
    </source>
</evidence>
<reference evidence="5" key="1">
    <citation type="submission" date="2021-06" db="EMBL/GenBank/DDBJ databases">
        <authorList>
            <person name="Hodson N. C."/>
            <person name="Mongue J. A."/>
            <person name="Jaron S. K."/>
        </authorList>
    </citation>
    <scope>NUCLEOTIDE SEQUENCE</scope>
</reference>
<feature type="domain" description="C2" evidence="4">
    <location>
        <begin position="3"/>
        <end position="130"/>
    </location>
</feature>
<feature type="signal peptide" evidence="3">
    <location>
        <begin position="1"/>
        <end position="22"/>
    </location>
</feature>
<evidence type="ECO:0000256" key="2">
    <source>
        <dbReference type="ARBA" id="ARBA00022837"/>
    </source>
</evidence>
<evidence type="ECO:0000313" key="5">
    <source>
        <dbReference type="EMBL" id="CAG7834357.1"/>
    </source>
</evidence>
<dbReference type="AlphaFoldDB" id="A0A8J2PZL4"/>
<dbReference type="Pfam" id="PF00168">
    <property type="entry name" value="C2"/>
    <property type="match status" value="1"/>
</dbReference>
<keyword evidence="6" id="KW-1185">Reference proteome</keyword>
<dbReference type="PANTHER" id="PTHR45911:SF4">
    <property type="entry name" value="MULTIPLE C2 AND TRANSMEMBRANE DOMAIN-CONTAINING PROTEIN"/>
    <property type="match status" value="1"/>
</dbReference>
<organism evidence="5 6">
    <name type="scientific">Allacma fusca</name>
    <dbReference type="NCBI Taxonomy" id="39272"/>
    <lineage>
        <taxon>Eukaryota</taxon>
        <taxon>Metazoa</taxon>
        <taxon>Ecdysozoa</taxon>
        <taxon>Arthropoda</taxon>
        <taxon>Hexapoda</taxon>
        <taxon>Collembola</taxon>
        <taxon>Symphypleona</taxon>
        <taxon>Sminthuridae</taxon>
        <taxon>Allacma</taxon>
    </lineage>
</organism>
<evidence type="ECO:0000259" key="4">
    <source>
        <dbReference type="PROSITE" id="PS50004"/>
    </source>
</evidence>
<keyword evidence="2" id="KW-0106">Calcium</keyword>
<dbReference type="GO" id="GO:0016020">
    <property type="term" value="C:membrane"/>
    <property type="evidence" value="ECO:0007669"/>
    <property type="project" value="TreeGrafter"/>
</dbReference>
<protein>
    <recommendedName>
        <fullName evidence="4">C2 domain-containing protein</fullName>
    </recommendedName>
</protein>
<dbReference type="PROSITE" id="PS50004">
    <property type="entry name" value="C2"/>
    <property type="match status" value="1"/>
</dbReference>